<keyword evidence="5" id="KW-0238">DNA-binding</keyword>
<dbReference type="PANTHER" id="PTHR33677">
    <property type="entry name" value="TRANSCRIPTIONAL REPRESSOR FRMR-RELATED"/>
    <property type="match status" value="1"/>
</dbReference>
<keyword evidence="3" id="KW-0186">Copper</keyword>
<gene>
    <name evidence="7" type="ORF">QRB35_29765</name>
</gene>
<proteinExistence type="inferred from homology"/>
<reference evidence="7 8" key="2">
    <citation type="submission" date="2023-06" db="EMBL/GenBank/DDBJ databases">
        <title>Itaconate inhibition of nontuberculous mycobacteria.</title>
        <authorList>
            <person name="Breen P."/>
            <person name="Zimbric M."/>
            <person name="Caverly L."/>
        </authorList>
    </citation>
    <scope>NUCLEOTIDE SEQUENCE [LARGE SCALE GENOMIC DNA]</scope>
    <source>
        <strain evidence="7 8">FLAC1071</strain>
    </source>
</reference>
<dbReference type="Proteomes" id="UP001529272">
    <property type="component" value="Unassembled WGS sequence"/>
</dbReference>
<dbReference type="PANTHER" id="PTHR33677:SF3">
    <property type="entry name" value="COPPER-SENSING TRANSCRIPTIONAL REPRESSOR RICR"/>
    <property type="match status" value="1"/>
</dbReference>
<dbReference type="InterPro" id="IPR003735">
    <property type="entry name" value="Metal_Tscrpt_repr"/>
</dbReference>
<keyword evidence="6" id="KW-0804">Transcription</keyword>
<name>A0ABT7PA71_MYCIT</name>
<evidence type="ECO:0000256" key="1">
    <source>
        <dbReference type="ARBA" id="ARBA00005428"/>
    </source>
</evidence>
<dbReference type="Pfam" id="PF02583">
    <property type="entry name" value="Trns_repr_metal"/>
    <property type="match status" value="1"/>
</dbReference>
<reference evidence="8" key="1">
    <citation type="submission" date="2023-06" db="EMBL/GenBank/DDBJ databases">
        <title>Itaconate inhibition of nontuberculous mycobacteria.</title>
        <authorList>
            <person name="Spilker T."/>
        </authorList>
    </citation>
    <scope>NUCLEOTIDE SEQUENCE [LARGE SCALE GENOMIC DNA]</scope>
    <source>
        <strain evidence="8">FLAC1071</strain>
    </source>
</reference>
<protein>
    <submittedName>
        <fullName evidence="7">Metal-sensitive transcriptional regulator</fullName>
    </submittedName>
</protein>
<accession>A0ABT7PA71</accession>
<evidence type="ECO:0000256" key="2">
    <source>
        <dbReference type="ARBA" id="ARBA00022491"/>
    </source>
</evidence>
<evidence type="ECO:0000256" key="6">
    <source>
        <dbReference type="ARBA" id="ARBA00023163"/>
    </source>
</evidence>
<comment type="caution">
    <text evidence="7">The sequence shown here is derived from an EMBL/GenBank/DDBJ whole genome shotgun (WGS) entry which is preliminary data.</text>
</comment>
<dbReference type="InterPro" id="IPR038390">
    <property type="entry name" value="Metal_Tscrpt_repr_sf"/>
</dbReference>
<keyword evidence="2" id="KW-0678">Repressor</keyword>
<dbReference type="EMBL" id="JASZZX010000062">
    <property type="protein sequence ID" value="MDM3930133.1"/>
    <property type="molecule type" value="Genomic_DNA"/>
</dbReference>
<dbReference type="Gene3D" id="1.20.58.1000">
    <property type="entry name" value="Metal-sensitive repressor, helix protomer"/>
    <property type="match status" value="1"/>
</dbReference>
<keyword evidence="4" id="KW-0805">Transcription regulation</keyword>
<comment type="similarity">
    <text evidence="1">Belongs to the CsoR family.</text>
</comment>
<organism evidence="7 8">
    <name type="scientific">Mycobacterium intracellulare subsp. chimaera</name>
    <dbReference type="NCBI Taxonomy" id="222805"/>
    <lineage>
        <taxon>Bacteria</taxon>
        <taxon>Bacillati</taxon>
        <taxon>Actinomycetota</taxon>
        <taxon>Actinomycetes</taxon>
        <taxon>Mycobacteriales</taxon>
        <taxon>Mycobacteriaceae</taxon>
        <taxon>Mycobacterium</taxon>
        <taxon>Mycobacterium avium complex (MAC)</taxon>
    </lineage>
</organism>
<dbReference type="CDD" id="cd10148">
    <property type="entry name" value="CsoR-like_DUF156"/>
    <property type="match status" value="1"/>
</dbReference>
<evidence type="ECO:0000256" key="5">
    <source>
        <dbReference type="ARBA" id="ARBA00023125"/>
    </source>
</evidence>
<evidence type="ECO:0000313" key="8">
    <source>
        <dbReference type="Proteomes" id="UP001529272"/>
    </source>
</evidence>
<evidence type="ECO:0000256" key="3">
    <source>
        <dbReference type="ARBA" id="ARBA00023008"/>
    </source>
</evidence>
<sequence length="106" mass="11748">MATNSVGQASRSESYGYISNKDRYLDRLRRIEGQVRGVQRMVENDQYCIDILTQVSALTRAAQAVALGLLNDHLKHCVVDAAQLGDEEAELKLKEATDAVARLVRS</sequence>
<evidence type="ECO:0000313" key="7">
    <source>
        <dbReference type="EMBL" id="MDM3930133.1"/>
    </source>
</evidence>
<keyword evidence="8" id="KW-1185">Reference proteome</keyword>
<evidence type="ECO:0000256" key="4">
    <source>
        <dbReference type="ARBA" id="ARBA00023015"/>
    </source>
</evidence>